<evidence type="ECO:0000313" key="2">
    <source>
        <dbReference type="EMBL" id="GGO50421.1"/>
    </source>
</evidence>
<proteinExistence type="predicted"/>
<dbReference type="EMBL" id="BMMP01000009">
    <property type="protein sequence ID" value="GGO50421.1"/>
    <property type="molecule type" value="Genomic_DNA"/>
</dbReference>
<dbReference type="Proteomes" id="UP000631535">
    <property type="component" value="Unassembled WGS sequence"/>
</dbReference>
<protein>
    <submittedName>
        <fullName evidence="2">Uncharacterized protein</fullName>
    </submittedName>
</protein>
<organism evidence="2 3">
    <name type="scientific">Streptomyces daqingensis</name>
    <dbReference type="NCBI Taxonomy" id="1472640"/>
    <lineage>
        <taxon>Bacteria</taxon>
        <taxon>Bacillati</taxon>
        <taxon>Actinomycetota</taxon>
        <taxon>Actinomycetes</taxon>
        <taxon>Kitasatosporales</taxon>
        <taxon>Streptomycetaceae</taxon>
        <taxon>Streptomyces</taxon>
    </lineage>
</organism>
<evidence type="ECO:0000256" key="1">
    <source>
        <dbReference type="SAM" id="MobiDB-lite"/>
    </source>
</evidence>
<feature type="region of interest" description="Disordered" evidence="1">
    <location>
        <begin position="24"/>
        <end position="53"/>
    </location>
</feature>
<comment type="caution">
    <text evidence="2">The sequence shown here is derived from an EMBL/GenBank/DDBJ whole genome shotgun (WGS) entry which is preliminary data.</text>
</comment>
<name>A0ABQ2MF69_9ACTN</name>
<gene>
    <name evidence="2" type="ORF">GCM10012287_30100</name>
</gene>
<reference evidence="3" key="1">
    <citation type="journal article" date="2019" name="Int. J. Syst. Evol. Microbiol.">
        <title>The Global Catalogue of Microorganisms (GCM) 10K type strain sequencing project: providing services to taxonomists for standard genome sequencing and annotation.</title>
        <authorList>
            <consortium name="The Broad Institute Genomics Platform"/>
            <consortium name="The Broad Institute Genome Sequencing Center for Infectious Disease"/>
            <person name="Wu L."/>
            <person name="Ma J."/>
        </authorList>
    </citation>
    <scope>NUCLEOTIDE SEQUENCE [LARGE SCALE GENOMIC DNA]</scope>
    <source>
        <strain evidence="3">CGMCC 4.7178</strain>
    </source>
</reference>
<sequence length="53" mass="6271">MDKPADPRVFGPEYAPTLDVESERYMPEVHDSPEERAERDHRLLQRDLYGLRS</sequence>
<accession>A0ABQ2MF69</accession>
<feature type="compositionally biased region" description="Basic and acidic residues" evidence="1">
    <location>
        <begin position="24"/>
        <end position="45"/>
    </location>
</feature>
<keyword evidence="3" id="KW-1185">Reference proteome</keyword>
<evidence type="ECO:0000313" key="3">
    <source>
        <dbReference type="Proteomes" id="UP000631535"/>
    </source>
</evidence>